<dbReference type="PANTHER" id="PTHR46910">
    <property type="entry name" value="TRANSCRIPTION FACTOR PDR1"/>
    <property type="match status" value="1"/>
</dbReference>
<dbReference type="SUPFAM" id="SSF57701">
    <property type="entry name" value="Zn2/Cys6 DNA-binding domain"/>
    <property type="match status" value="1"/>
</dbReference>
<dbReference type="AlphaFoldDB" id="A0A317SVY2"/>
<protein>
    <recommendedName>
        <fullName evidence="7">Zn(2)-C6 fungal-type domain-containing protein</fullName>
    </recommendedName>
</protein>
<feature type="compositionally biased region" description="Pro residues" evidence="5">
    <location>
        <begin position="140"/>
        <end position="159"/>
    </location>
</feature>
<keyword evidence="6" id="KW-1133">Transmembrane helix</keyword>
<dbReference type="GO" id="GO:0008270">
    <property type="term" value="F:zinc ion binding"/>
    <property type="evidence" value="ECO:0007669"/>
    <property type="project" value="InterPro"/>
</dbReference>
<reference evidence="8 9" key="1">
    <citation type="submission" date="2018-03" db="EMBL/GenBank/DDBJ databases">
        <title>Genomes of Pezizomycetes fungi and the evolution of truffles.</title>
        <authorList>
            <person name="Murat C."/>
            <person name="Payen T."/>
            <person name="Noel B."/>
            <person name="Kuo A."/>
            <person name="Martin F.M."/>
        </authorList>
    </citation>
    <scope>NUCLEOTIDE SEQUENCE [LARGE SCALE GENOMIC DNA]</scope>
    <source>
        <strain evidence="8">091103-1</strain>
    </source>
</reference>
<evidence type="ECO:0000259" key="7">
    <source>
        <dbReference type="PROSITE" id="PS50048"/>
    </source>
</evidence>
<organism evidence="8 9">
    <name type="scientific">Tuber magnatum</name>
    <name type="common">white Piedmont truffle</name>
    <dbReference type="NCBI Taxonomy" id="42249"/>
    <lineage>
        <taxon>Eukaryota</taxon>
        <taxon>Fungi</taxon>
        <taxon>Dikarya</taxon>
        <taxon>Ascomycota</taxon>
        <taxon>Pezizomycotina</taxon>
        <taxon>Pezizomycetes</taxon>
        <taxon>Pezizales</taxon>
        <taxon>Tuberaceae</taxon>
        <taxon>Tuber</taxon>
    </lineage>
</organism>
<feature type="region of interest" description="Disordered" evidence="5">
    <location>
        <begin position="131"/>
        <end position="164"/>
    </location>
</feature>
<dbReference type="Proteomes" id="UP000246991">
    <property type="component" value="Unassembled WGS sequence"/>
</dbReference>
<dbReference type="PROSITE" id="PS50048">
    <property type="entry name" value="ZN2_CY6_FUNGAL_2"/>
    <property type="match status" value="1"/>
</dbReference>
<dbReference type="OrthoDB" id="5401558at2759"/>
<dbReference type="CDD" id="cd00067">
    <property type="entry name" value="GAL4"/>
    <property type="match status" value="1"/>
</dbReference>
<evidence type="ECO:0000313" key="9">
    <source>
        <dbReference type="Proteomes" id="UP000246991"/>
    </source>
</evidence>
<keyword evidence="3" id="KW-0238">DNA-binding</keyword>
<sequence>MYAASEPMFSYRIPPHQLPGFQPPTNFQQPAPRQRTAIACRYCRRRKIRCSGFESSPDGRCANCLRFNQECVFTPVSSQTQAFVPAHAMYPGRGAPAGRAGALYGAHGQPLPPNYNSVSLQAPVSSAQSSMEFRSSQQYPRPPSPGAGPNRQPPPPPAQPHYGSYEEPMAYESERNRSKERCYCWELHSTLGACIFFFFAHLWLIKPFCIHSFPVFLGALVVAASGFSIASFRSNTANTWGSIALVHCHQGT</sequence>
<dbReference type="STRING" id="42249.A0A317SVY2"/>
<dbReference type="PROSITE" id="PS00463">
    <property type="entry name" value="ZN2_CY6_FUNGAL_1"/>
    <property type="match status" value="1"/>
</dbReference>
<keyword evidence="4" id="KW-0539">Nucleus</keyword>
<accession>A0A317SVY2</accession>
<name>A0A317SVY2_9PEZI</name>
<keyword evidence="2" id="KW-0479">Metal-binding</keyword>
<dbReference type="GO" id="GO:0005634">
    <property type="term" value="C:nucleus"/>
    <property type="evidence" value="ECO:0007669"/>
    <property type="project" value="UniProtKB-SubCell"/>
</dbReference>
<feature type="transmembrane region" description="Helical" evidence="6">
    <location>
        <begin position="210"/>
        <end position="232"/>
    </location>
</feature>
<proteinExistence type="predicted"/>
<feature type="domain" description="Zn(2)-C6 fungal-type" evidence="7">
    <location>
        <begin position="39"/>
        <end position="73"/>
    </location>
</feature>
<dbReference type="InterPro" id="IPR036864">
    <property type="entry name" value="Zn2-C6_fun-type_DNA-bd_sf"/>
</dbReference>
<dbReference type="Gene3D" id="4.10.240.10">
    <property type="entry name" value="Zn(2)-C6 fungal-type DNA-binding domain"/>
    <property type="match status" value="1"/>
</dbReference>
<dbReference type="PANTHER" id="PTHR46910:SF3">
    <property type="entry name" value="HALOTOLERANCE PROTEIN 9-RELATED"/>
    <property type="match status" value="1"/>
</dbReference>
<evidence type="ECO:0000256" key="2">
    <source>
        <dbReference type="ARBA" id="ARBA00022723"/>
    </source>
</evidence>
<keyword evidence="6" id="KW-0812">Transmembrane</keyword>
<evidence type="ECO:0000256" key="3">
    <source>
        <dbReference type="ARBA" id="ARBA00023125"/>
    </source>
</evidence>
<evidence type="ECO:0000313" key="8">
    <source>
        <dbReference type="EMBL" id="PWW78434.1"/>
    </source>
</evidence>
<keyword evidence="6" id="KW-0472">Membrane</keyword>
<dbReference type="EMBL" id="PYWC01000015">
    <property type="protein sequence ID" value="PWW78434.1"/>
    <property type="molecule type" value="Genomic_DNA"/>
</dbReference>
<keyword evidence="9" id="KW-1185">Reference proteome</keyword>
<feature type="transmembrane region" description="Helical" evidence="6">
    <location>
        <begin position="183"/>
        <end position="204"/>
    </location>
</feature>
<gene>
    <name evidence="8" type="ORF">C7212DRAFT_277908</name>
</gene>
<evidence type="ECO:0000256" key="4">
    <source>
        <dbReference type="ARBA" id="ARBA00023242"/>
    </source>
</evidence>
<comment type="subcellular location">
    <subcellularLocation>
        <location evidence="1">Nucleus</location>
    </subcellularLocation>
</comment>
<dbReference type="GO" id="GO:0003677">
    <property type="term" value="F:DNA binding"/>
    <property type="evidence" value="ECO:0007669"/>
    <property type="project" value="UniProtKB-KW"/>
</dbReference>
<dbReference type="InterPro" id="IPR001138">
    <property type="entry name" value="Zn2Cys6_DnaBD"/>
</dbReference>
<evidence type="ECO:0000256" key="5">
    <source>
        <dbReference type="SAM" id="MobiDB-lite"/>
    </source>
</evidence>
<evidence type="ECO:0000256" key="1">
    <source>
        <dbReference type="ARBA" id="ARBA00004123"/>
    </source>
</evidence>
<evidence type="ECO:0000256" key="6">
    <source>
        <dbReference type="SAM" id="Phobius"/>
    </source>
</evidence>
<comment type="caution">
    <text evidence="8">The sequence shown here is derived from an EMBL/GenBank/DDBJ whole genome shotgun (WGS) entry which is preliminary data.</text>
</comment>
<dbReference type="GO" id="GO:0000981">
    <property type="term" value="F:DNA-binding transcription factor activity, RNA polymerase II-specific"/>
    <property type="evidence" value="ECO:0007669"/>
    <property type="project" value="InterPro"/>
</dbReference>
<dbReference type="InterPro" id="IPR050987">
    <property type="entry name" value="AtrR-like"/>
</dbReference>
<dbReference type="Pfam" id="PF00172">
    <property type="entry name" value="Zn_clus"/>
    <property type="match status" value="1"/>
</dbReference>
<dbReference type="SMART" id="SM00066">
    <property type="entry name" value="GAL4"/>
    <property type="match status" value="1"/>
</dbReference>